<evidence type="ECO:0000313" key="2">
    <source>
        <dbReference type="Proteomes" id="UP001603857"/>
    </source>
</evidence>
<accession>A0ABD1MAM5</accession>
<comment type="caution">
    <text evidence="1">The sequence shown here is derived from an EMBL/GenBank/DDBJ whole genome shotgun (WGS) entry which is preliminary data.</text>
</comment>
<keyword evidence="2" id="KW-1185">Reference proteome</keyword>
<gene>
    <name evidence="1" type="ORF">Fmac_014010</name>
</gene>
<evidence type="ECO:0000313" key="1">
    <source>
        <dbReference type="EMBL" id="KAL2332797.1"/>
    </source>
</evidence>
<dbReference type="EMBL" id="JBGMDY010000005">
    <property type="protein sequence ID" value="KAL2332797.1"/>
    <property type="molecule type" value="Genomic_DNA"/>
</dbReference>
<sequence>MEDLWLIMKSEALQDLIYTSEIFSRCGLHVYKSKVYDSKIIQVQFNKAY</sequence>
<proteinExistence type="predicted"/>
<reference evidence="1 2" key="1">
    <citation type="submission" date="2024-08" db="EMBL/GenBank/DDBJ databases">
        <title>Insights into the chromosomal genome structure of Flemingia macrophylla.</title>
        <authorList>
            <person name="Ding Y."/>
            <person name="Zhao Y."/>
            <person name="Bi W."/>
            <person name="Wu M."/>
            <person name="Zhao G."/>
            <person name="Gong Y."/>
            <person name="Li W."/>
            <person name="Zhang P."/>
        </authorList>
    </citation>
    <scope>NUCLEOTIDE SEQUENCE [LARGE SCALE GENOMIC DNA]</scope>
    <source>
        <strain evidence="1">DYQJB</strain>
        <tissue evidence="1">Leaf</tissue>
    </source>
</reference>
<organism evidence="1 2">
    <name type="scientific">Flemingia macrophylla</name>
    <dbReference type="NCBI Taxonomy" id="520843"/>
    <lineage>
        <taxon>Eukaryota</taxon>
        <taxon>Viridiplantae</taxon>
        <taxon>Streptophyta</taxon>
        <taxon>Embryophyta</taxon>
        <taxon>Tracheophyta</taxon>
        <taxon>Spermatophyta</taxon>
        <taxon>Magnoliopsida</taxon>
        <taxon>eudicotyledons</taxon>
        <taxon>Gunneridae</taxon>
        <taxon>Pentapetalae</taxon>
        <taxon>rosids</taxon>
        <taxon>fabids</taxon>
        <taxon>Fabales</taxon>
        <taxon>Fabaceae</taxon>
        <taxon>Papilionoideae</taxon>
        <taxon>50 kb inversion clade</taxon>
        <taxon>NPAAA clade</taxon>
        <taxon>indigoferoid/millettioid clade</taxon>
        <taxon>Phaseoleae</taxon>
        <taxon>Flemingia</taxon>
    </lineage>
</organism>
<name>A0ABD1MAM5_9FABA</name>
<dbReference type="Proteomes" id="UP001603857">
    <property type="component" value="Unassembled WGS sequence"/>
</dbReference>
<dbReference type="AlphaFoldDB" id="A0ABD1MAM5"/>
<protein>
    <submittedName>
        <fullName evidence="1">Uncharacterized protein</fullName>
    </submittedName>
</protein>